<dbReference type="GeneID" id="25901088"/>
<dbReference type="RefSeq" id="XP_014161205.1">
    <property type="nucleotide sequence ID" value="XM_014305730.1"/>
</dbReference>
<dbReference type="EMBL" id="KQ241615">
    <property type="protein sequence ID" value="KNC87303.1"/>
    <property type="molecule type" value="Genomic_DNA"/>
</dbReference>
<proteinExistence type="predicted"/>
<evidence type="ECO:0000256" key="1">
    <source>
        <dbReference type="SAM" id="MobiDB-lite"/>
    </source>
</evidence>
<name>A0A0L0GG81_9EUKA</name>
<gene>
    <name evidence="2" type="ORF">SARC_00584</name>
</gene>
<feature type="region of interest" description="Disordered" evidence="1">
    <location>
        <begin position="114"/>
        <end position="144"/>
    </location>
</feature>
<dbReference type="AlphaFoldDB" id="A0A0L0GG81"/>
<evidence type="ECO:0000313" key="3">
    <source>
        <dbReference type="Proteomes" id="UP000054560"/>
    </source>
</evidence>
<dbReference type="PANTHER" id="PTHR28434">
    <property type="entry name" value="PROTEIN C3ORF33"/>
    <property type="match status" value="1"/>
</dbReference>
<organism evidence="2 3">
    <name type="scientific">Sphaeroforma arctica JP610</name>
    <dbReference type="NCBI Taxonomy" id="667725"/>
    <lineage>
        <taxon>Eukaryota</taxon>
        <taxon>Ichthyosporea</taxon>
        <taxon>Ichthyophonida</taxon>
        <taxon>Sphaeroforma</taxon>
    </lineage>
</organism>
<dbReference type="Proteomes" id="UP000054560">
    <property type="component" value="Unassembled WGS sequence"/>
</dbReference>
<accession>A0A0L0GG81</accession>
<dbReference type="PANTHER" id="PTHR28434:SF1">
    <property type="entry name" value="PROTEIN C3ORF33"/>
    <property type="match status" value="1"/>
</dbReference>
<protein>
    <submittedName>
        <fullName evidence="2">Uncharacterized protein</fullName>
    </submittedName>
</protein>
<dbReference type="InterPro" id="IPR042421">
    <property type="entry name" value="C3orf33-like"/>
</dbReference>
<reference evidence="2 3" key="1">
    <citation type="submission" date="2011-02" db="EMBL/GenBank/DDBJ databases">
        <title>The Genome Sequence of Sphaeroforma arctica JP610.</title>
        <authorList>
            <consortium name="The Broad Institute Genome Sequencing Platform"/>
            <person name="Russ C."/>
            <person name="Cuomo C."/>
            <person name="Young S.K."/>
            <person name="Zeng Q."/>
            <person name="Gargeya S."/>
            <person name="Alvarado L."/>
            <person name="Berlin A."/>
            <person name="Chapman S.B."/>
            <person name="Chen Z."/>
            <person name="Freedman E."/>
            <person name="Gellesch M."/>
            <person name="Goldberg J."/>
            <person name="Griggs A."/>
            <person name="Gujja S."/>
            <person name="Heilman E."/>
            <person name="Heiman D."/>
            <person name="Howarth C."/>
            <person name="Mehta T."/>
            <person name="Neiman D."/>
            <person name="Pearson M."/>
            <person name="Roberts A."/>
            <person name="Saif S."/>
            <person name="Shea T."/>
            <person name="Shenoy N."/>
            <person name="Sisk P."/>
            <person name="Stolte C."/>
            <person name="Sykes S."/>
            <person name="White J."/>
            <person name="Yandava C."/>
            <person name="Burger G."/>
            <person name="Gray M.W."/>
            <person name="Holland P.W.H."/>
            <person name="King N."/>
            <person name="Lang F.B.F."/>
            <person name="Roger A.J."/>
            <person name="Ruiz-Trillo I."/>
            <person name="Haas B."/>
            <person name="Nusbaum C."/>
            <person name="Birren B."/>
        </authorList>
    </citation>
    <scope>NUCLEOTIDE SEQUENCE [LARGE SCALE GENOMIC DNA]</scope>
    <source>
        <strain evidence="2 3">JP610</strain>
    </source>
</reference>
<keyword evidence="3" id="KW-1185">Reference proteome</keyword>
<sequence length="380" mass="41554">MRGNLHETALEPTNTDVNELRRAEDSAHQNTDSNGASAREEPILGKVTKFVDSNLSIVRVSIWTCMAIGVALIFNSLGAHIKYTRAEDIPASEYERHSKFRGVVVSASLQHLVPAKPTDSPAEGDKASASTASNKSHDTVSGEASHQTVPVLWVEHTPWAWRLMGALRRIIGRRPHTINTGTDSPRHGVAIVPMGIEPHVTGGTSQWLRDNVVGRSVAVSLMSPHKFIDEDTSGDHDPSPIPGTKLPEISDTAHATKHFVQAPPTCAIASVTYTPKSMLSLLRPRKNVSWELLRNGLGTAINTVPVASQASSDASTSRFVTECIRHEMLAQKQMRGMWANPQSPSYTDNFLSAASSAKHSVRQVMTKPVWWNRVKQILRP</sequence>
<dbReference type="GO" id="GO:0005615">
    <property type="term" value="C:extracellular space"/>
    <property type="evidence" value="ECO:0007669"/>
    <property type="project" value="TreeGrafter"/>
</dbReference>
<evidence type="ECO:0000313" key="2">
    <source>
        <dbReference type="EMBL" id="KNC87303.1"/>
    </source>
</evidence>